<dbReference type="GO" id="GO:0016020">
    <property type="term" value="C:membrane"/>
    <property type="evidence" value="ECO:0007669"/>
    <property type="project" value="InterPro"/>
</dbReference>
<proteinExistence type="predicted"/>
<evidence type="ECO:0000259" key="2">
    <source>
        <dbReference type="Pfam" id="PF00892"/>
    </source>
</evidence>
<organism evidence="3 4">
    <name type="scientific">Parazoarcus communis SWub3 = DSM 12120</name>
    <dbReference type="NCBI Taxonomy" id="1121029"/>
    <lineage>
        <taxon>Bacteria</taxon>
        <taxon>Pseudomonadati</taxon>
        <taxon>Pseudomonadota</taxon>
        <taxon>Betaproteobacteria</taxon>
        <taxon>Rhodocyclales</taxon>
        <taxon>Zoogloeaceae</taxon>
        <taxon>Parazoarcus</taxon>
    </lineage>
</organism>
<feature type="domain" description="EamA" evidence="2">
    <location>
        <begin position="152"/>
        <end position="278"/>
    </location>
</feature>
<feature type="transmembrane region" description="Helical" evidence="1">
    <location>
        <begin position="43"/>
        <end position="63"/>
    </location>
</feature>
<gene>
    <name evidence="3" type="ORF">DNK49_20925</name>
</gene>
<dbReference type="AlphaFoldDB" id="A0A323UQ80"/>
<dbReference type="SUPFAM" id="SSF103481">
    <property type="entry name" value="Multidrug resistance efflux transporter EmrE"/>
    <property type="match status" value="2"/>
</dbReference>
<feature type="transmembrane region" description="Helical" evidence="1">
    <location>
        <begin position="75"/>
        <end position="95"/>
    </location>
</feature>
<dbReference type="InterPro" id="IPR000620">
    <property type="entry name" value="EamA_dom"/>
</dbReference>
<dbReference type="RefSeq" id="WP_110529459.1">
    <property type="nucleotide sequence ID" value="NZ_QKOE01000026.1"/>
</dbReference>
<feature type="transmembrane region" description="Helical" evidence="1">
    <location>
        <begin position="101"/>
        <end position="119"/>
    </location>
</feature>
<feature type="transmembrane region" description="Helical" evidence="1">
    <location>
        <begin position="240"/>
        <end position="260"/>
    </location>
</feature>
<comment type="caution">
    <text evidence="3">The sequence shown here is derived from an EMBL/GenBank/DDBJ whole genome shotgun (WGS) entry which is preliminary data.</text>
</comment>
<feature type="transmembrane region" description="Helical" evidence="1">
    <location>
        <begin position="126"/>
        <end position="146"/>
    </location>
</feature>
<dbReference type="OrthoDB" id="8584557at2"/>
<dbReference type="Pfam" id="PF00892">
    <property type="entry name" value="EamA"/>
    <property type="match status" value="2"/>
</dbReference>
<reference evidence="3 4" key="1">
    <citation type="submission" date="2018-06" db="EMBL/GenBank/DDBJ databases">
        <title>Azoarcus communis strain SWub3 genome.</title>
        <authorList>
            <person name="Zorraquino Salvo V."/>
            <person name="Toubiana D."/>
            <person name="Blumwald E."/>
        </authorList>
    </citation>
    <scope>NUCLEOTIDE SEQUENCE [LARGE SCALE GENOMIC DNA]</scope>
    <source>
        <strain evidence="3 4">SWub3</strain>
    </source>
</reference>
<keyword evidence="1" id="KW-0472">Membrane</keyword>
<keyword evidence="1" id="KW-0812">Transmembrane</keyword>
<keyword evidence="1" id="KW-1133">Transmembrane helix</keyword>
<feature type="transmembrane region" description="Helical" evidence="1">
    <location>
        <begin position="182"/>
        <end position="202"/>
    </location>
</feature>
<sequence>MPEVTPGVARSILLLSGALFLFVLLDATAKHLGQTYPVPMLVWARYAVHFVLMMVFLAPSMRMRLVNTRRPSRQIIRAVCLLGTTFFGMAALARMPLAETTAIVFAAPLIVTLLARPLLGEQIGWIRWGAVIVGFVGVLLIARPGSGLVTDGVLFALAAALSYAVYQILTKQLAPTESPVTMLFYTALVGTLAMSLLLPWIWGGPTPDLIDGLMIASLGLYGGLGHFLLIRAFSGAPASVLSPILYMQLIWATLVGWLAFGHLPDGLALAGILTIGGAGAMIALDSRKPATGPRHKV</sequence>
<dbReference type="InterPro" id="IPR037185">
    <property type="entry name" value="EmrE-like"/>
</dbReference>
<dbReference type="EMBL" id="QKOE01000026">
    <property type="protein sequence ID" value="PZA14589.1"/>
    <property type="molecule type" value="Genomic_DNA"/>
</dbReference>
<feature type="transmembrane region" description="Helical" evidence="1">
    <location>
        <begin position="266"/>
        <end position="284"/>
    </location>
</feature>
<feature type="transmembrane region" description="Helical" evidence="1">
    <location>
        <begin position="152"/>
        <end position="170"/>
    </location>
</feature>
<feature type="domain" description="EamA" evidence="2">
    <location>
        <begin position="11"/>
        <end position="142"/>
    </location>
</feature>
<evidence type="ECO:0000256" key="1">
    <source>
        <dbReference type="SAM" id="Phobius"/>
    </source>
</evidence>
<protein>
    <submittedName>
        <fullName evidence="3">EamA/RhaT family transporter</fullName>
    </submittedName>
</protein>
<evidence type="ECO:0000313" key="3">
    <source>
        <dbReference type="EMBL" id="PZA14589.1"/>
    </source>
</evidence>
<keyword evidence="4" id="KW-1185">Reference proteome</keyword>
<name>A0A323UQ80_9RHOO</name>
<dbReference type="PANTHER" id="PTHR22911:SF103">
    <property type="entry name" value="BLR2811 PROTEIN"/>
    <property type="match status" value="1"/>
</dbReference>
<feature type="transmembrane region" description="Helical" evidence="1">
    <location>
        <begin position="214"/>
        <end position="233"/>
    </location>
</feature>
<dbReference type="PANTHER" id="PTHR22911">
    <property type="entry name" value="ACYL-MALONYL CONDENSING ENZYME-RELATED"/>
    <property type="match status" value="1"/>
</dbReference>
<accession>A0A323UQ80</accession>
<evidence type="ECO:0000313" key="4">
    <source>
        <dbReference type="Proteomes" id="UP000248259"/>
    </source>
</evidence>
<dbReference type="Proteomes" id="UP000248259">
    <property type="component" value="Unassembled WGS sequence"/>
</dbReference>